<evidence type="ECO:0000313" key="2">
    <source>
        <dbReference type="Proteomes" id="UP000680206"/>
    </source>
</evidence>
<evidence type="ECO:0000313" key="1">
    <source>
        <dbReference type="EMBL" id="MBO2461710.1"/>
    </source>
</evidence>
<dbReference type="RefSeq" id="WP_208245187.1">
    <property type="nucleotide sequence ID" value="NZ_JAGEPF010000018.1"/>
</dbReference>
<accession>A0ABS3S0B7</accession>
<dbReference type="EMBL" id="JAGEPF010000018">
    <property type="protein sequence ID" value="MBO2461710.1"/>
    <property type="molecule type" value="Genomic_DNA"/>
</dbReference>
<name>A0ABS3S0B7_9ACTN</name>
<sequence>MSTTPISVLRNRVTAAALHIVAGDLEETERDAGDAKDAAEHMTAAARDLVAAVDALPARERPDGWNAPPPGADARERAARRRLLGPVTVQWSRSAVVGASLAMLLAEYRDGDPVEAEDTLAYACRTLVNAADQEARAEQPPEPGRAVELAARPGPDGLLLVEHGLGTPDVRVVCKTPSGASVGHLAAVVLDDNRVEIAPVPGIEVASVRVELLEN</sequence>
<protein>
    <submittedName>
        <fullName evidence="1">Uncharacterized protein</fullName>
    </submittedName>
</protein>
<keyword evidence="2" id="KW-1185">Reference proteome</keyword>
<organism evidence="1 2">
    <name type="scientific">Actinomadura violacea</name>
    <dbReference type="NCBI Taxonomy" id="2819934"/>
    <lineage>
        <taxon>Bacteria</taxon>
        <taxon>Bacillati</taxon>
        <taxon>Actinomycetota</taxon>
        <taxon>Actinomycetes</taxon>
        <taxon>Streptosporangiales</taxon>
        <taxon>Thermomonosporaceae</taxon>
        <taxon>Actinomadura</taxon>
    </lineage>
</organism>
<comment type="caution">
    <text evidence="1">The sequence shown here is derived from an EMBL/GenBank/DDBJ whole genome shotgun (WGS) entry which is preliminary data.</text>
</comment>
<reference evidence="1 2" key="1">
    <citation type="submission" date="2021-03" db="EMBL/GenBank/DDBJ databases">
        <title>Actinomadura violae sp. nov., isolated from lichen in Thailand.</title>
        <authorList>
            <person name="Kanchanasin P."/>
            <person name="Saeng-In P."/>
            <person name="Phongsopitanun W."/>
            <person name="Yuki M."/>
            <person name="Kudo T."/>
            <person name="Ohkuma M."/>
            <person name="Tanasupawat S."/>
        </authorList>
    </citation>
    <scope>NUCLEOTIDE SEQUENCE [LARGE SCALE GENOMIC DNA]</scope>
    <source>
        <strain evidence="1 2">LCR2-06</strain>
    </source>
</reference>
<proteinExistence type="predicted"/>
<dbReference type="Proteomes" id="UP000680206">
    <property type="component" value="Unassembled WGS sequence"/>
</dbReference>
<gene>
    <name evidence="1" type="ORF">J4709_29485</name>
</gene>